<dbReference type="Pfam" id="PF13419">
    <property type="entry name" value="HAD_2"/>
    <property type="match status" value="1"/>
</dbReference>
<dbReference type="SFLD" id="SFLDS00003">
    <property type="entry name" value="Haloacid_Dehalogenase"/>
    <property type="match status" value="1"/>
</dbReference>
<proteinExistence type="predicted"/>
<dbReference type="InterPro" id="IPR006439">
    <property type="entry name" value="HAD-SF_hydro_IA"/>
</dbReference>
<sequence>MTRVDGRAPLRSVSGVLFDFDGLLADTAPVWRAAAAAVAPGWTEADDRSLHGLDTGAAMTRLSARAGREVTEDDILTAYRERFEQVRLMPGAAELVRSLEVPLAVATNSPTDLVAAQLEALGLRDAFVAVVGLAPPLAPKPAPDLYLEAARRLGLRPGECVALDDSPPGVLAAAAAGCRVIGVSAVTLPVARQVASLTELVGDL</sequence>
<dbReference type="CDD" id="cd07505">
    <property type="entry name" value="HAD_BPGM-like"/>
    <property type="match status" value="1"/>
</dbReference>
<dbReference type="SFLD" id="SFLDG01129">
    <property type="entry name" value="C1.5:_HAD__Beta-PGM__Phosphata"/>
    <property type="match status" value="1"/>
</dbReference>
<dbReference type="InterPro" id="IPR041492">
    <property type="entry name" value="HAD_2"/>
</dbReference>
<organism evidence="1 2">
    <name type="scientific">Actinomycetospora corticicola</name>
    <dbReference type="NCBI Taxonomy" id="663602"/>
    <lineage>
        <taxon>Bacteria</taxon>
        <taxon>Bacillati</taxon>
        <taxon>Actinomycetota</taxon>
        <taxon>Actinomycetes</taxon>
        <taxon>Pseudonocardiales</taxon>
        <taxon>Pseudonocardiaceae</taxon>
        <taxon>Actinomycetospora</taxon>
    </lineage>
</organism>
<dbReference type="AlphaFoldDB" id="A0A7Y9DRS7"/>
<evidence type="ECO:0000313" key="2">
    <source>
        <dbReference type="Proteomes" id="UP000535890"/>
    </source>
</evidence>
<dbReference type="SUPFAM" id="SSF56784">
    <property type="entry name" value="HAD-like"/>
    <property type="match status" value="1"/>
</dbReference>
<evidence type="ECO:0000313" key="1">
    <source>
        <dbReference type="EMBL" id="NYD34316.1"/>
    </source>
</evidence>
<dbReference type="Gene3D" id="1.10.150.240">
    <property type="entry name" value="Putative phosphatase, domain 2"/>
    <property type="match status" value="1"/>
</dbReference>
<dbReference type="PANTHER" id="PTHR18901">
    <property type="entry name" value="2-DEOXYGLUCOSE-6-PHOSPHATE PHOSPHATASE 2"/>
    <property type="match status" value="1"/>
</dbReference>
<accession>A0A7Y9DRS7</accession>
<dbReference type="Proteomes" id="UP000535890">
    <property type="component" value="Unassembled WGS sequence"/>
</dbReference>
<reference evidence="1 2" key="1">
    <citation type="submission" date="2020-07" db="EMBL/GenBank/DDBJ databases">
        <title>Sequencing the genomes of 1000 actinobacteria strains.</title>
        <authorList>
            <person name="Klenk H.-P."/>
        </authorList>
    </citation>
    <scope>NUCLEOTIDE SEQUENCE [LARGE SCALE GENOMIC DNA]</scope>
    <source>
        <strain evidence="1 2">DSM 45772</strain>
    </source>
</reference>
<dbReference type="Gene3D" id="3.40.50.1000">
    <property type="entry name" value="HAD superfamily/HAD-like"/>
    <property type="match status" value="1"/>
</dbReference>
<dbReference type="PANTHER" id="PTHR18901:SF38">
    <property type="entry name" value="PSEUDOURIDINE-5'-PHOSPHATASE"/>
    <property type="match status" value="1"/>
</dbReference>
<dbReference type="GO" id="GO:0016787">
    <property type="term" value="F:hydrolase activity"/>
    <property type="evidence" value="ECO:0007669"/>
    <property type="project" value="UniProtKB-KW"/>
</dbReference>
<dbReference type="InterPro" id="IPR023214">
    <property type="entry name" value="HAD_sf"/>
</dbReference>
<dbReference type="EMBL" id="JACCBN010000001">
    <property type="protein sequence ID" value="NYD34316.1"/>
    <property type="molecule type" value="Genomic_DNA"/>
</dbReference>
<keyword evidence="2" id="KW-1185">Reference proteome</keyword>
<dbReference type="InterPro" id="IPR036412">
    <property type="entry name" value="HAD-like_sf"/>
</dbReference>
<protein>
    <submittedName>
        <fullName evidence="1">HAD superfamily hydrolase (TIGR01509 family)</fullName>
    </submittedName>
</protein>
<gene>
    <name evidence="1" type="ORF">BJ983_000418</name>
</gene>
<dbReference type="NCBIfam" id="TIGR01509">
    <property type="entry name" value="HAD-SF-IA-v3"/>
    <property type="match status" value="1"/>
</dbReference>
<dbReference type="InterPro" id="IPR023198">
    <property type="entry name" value="PGP-like_dom2"/>
</dbReference>
<comment type="caution">
    <text evidence="1">The sequence shown here is derived from an EMBL/GenBank/DDBJ whole genome shotgun (WGS) entry which is preliminary data.</text>
</comment>
<keyword evidence="1" id="KW-0378">Hydrolase</keyword>
<name>A0A7Y9DRS7_9PSEU</name>
<dbReference type="RefSeq" id="WP_179792274.1">
    <property type="nucleotide sequence ID" value="NZ_BAABHP010000030.1"/>
</dbReference>